<feature type="domain" description="THD" evidence="9">
    <location>
        <begin position="123"/>
        <end position="262"/>
    </location>
</feature>
<protein>
    <submittedName>
        <fullName evidence="10">Tumor necrosis factor ligand superfamily member 13-like isoform X1</fullName>
    </submittedName>
</protein>
<dbReference type="Proteomes" id="UP001230051">
    <property type="component" value="Unassembled WGS sequence"/>
</dbReference>
<evidence type="ECO:0000256" key="7">
    <source>
        <dbReference type="SAM" id="MobiDB-lite"/>
    </source>
</evidence>
<keyword evidence="4" id="KW-0964">Secreted</keyword>
<proteinExistence type="inferred from homology"/>
<evidence type="ECO:0000313" key="10">
    <source>
        <dbReference type="EMBL" id="KAK1153531.1"/>
    </source>
</evidence>
<dbReference type="PANTHER" id="PTHR15151">
    <property type="entry name" value="PROTEIN EIGER"/>
    <property type="match status" value="1"/>
</dbReference>
<keyword evidence="8" id="KW-0812">Transmembrane</keyword>
<dbReference type="GO" id="GO:0005615">
    <property type="term" value="C:extracellular space"/>
    <property type="evidence" value="ECO:0007669"/>
    <property type="project" value="UniProtKB-KW"/>
</dbReference>
<keyword evidence="3" id="KW-0202">Cytokine</keyword>
<dbReference type="GO" id="GO:0005125">
    <property type="term" value="F:cytokine activity"/>
    <property type="evidence" value="ECO:0007669"/>
    <property type="project" value="UniProtKB-KW"/>
</dbReference>
<dbReference type="GO" id="GO:0048298">
    <property type="term" value="P:positive regulation of isotype switching to IgA isotypes"/>
    <property type="evidence" value="ECO:0007669"/>
    <property type="project" value="TreeGrafter"/>
</dbReference>
<evidence type="ECO:0000256" key="5">
    <source>
        <dbReference type="ARBA" id="ARBA00023157"/>
    </source>
</evidence>
<evidence type="ECO:0000256" key="6">
    <source>
        <dbReference type="ARBA" id="ARBA00023180"/>
    </source>
</evidence>
<evidence type="ECO:0000256" key="2">
    <source>
        <dbReference type="ARBA" id="ARBA00008670"/>
    </source>
</evidence>
<sequence length="262" mass="28924">MSWERCQQPSRHKLQRSPSPVSLCLASGALLGLLACAAALYDQRLQIEGLRGELAELGLLVRANGRPRNLQREPSEELGGCVAGQCQGRYADSAAAQLRGEDASSRRRRQSDKEGRGRTRRRSILHLVPVSTETYEAVDSTVILWRASSLQGSAFEQSPAATAIKEDGFYYIYSQVLFHDWTFLMGQVVMKVGGGESRGNESTRLLTCFKSMPENPEQAYNTCFSAGVYFLEKGSVLQLSVPRFNAGIQLVDHSTFMGLIQL</sequence>
<evidence type="ECO:0000256" key="1">
    <source>
        <dbReference type="ARBA" id="ARBA00004613"/>
    </source>
</evidence>
<comment type="caution">
    <text evidence="10">The sequence shown here is derived from an EMBL/GenBank/DDBJ whole genome shotgun (WGS) entry which is preliminary data.</text>
</comment>
<keyword evidence="8" id="KW-1133">Transmembrane helix</keyword>
<evidence type="ECO:0000256" key="8">
    <source>
        <dbReference type="SAM" id="Phobius"/>
    </source>
</evidence>
<feature type="region of interest" description="Disordered" evidence="7">
    <location>
        <begin position="96"/>
        <end position="119"/>
    </location>
</feature>
<reference evidence="10" key="1">
    <citation type="submission" date="2022-02" db="EMBL/GenBank/DDBJ databases">
        <title>Atlantic sturgeon de novo genome assembly.</title>
        <authorList>
            <person name="Stock M."/>
            <person name="Klopp C."/>
            <person name="Guiguen Y."/>
            <person name="Cabau C."/>
            <person name="Parinello H."/>
            <person name="Santidrian Yebra-Pimentel E."/>
            <person name="Kuhl H."/>
            <person name="Dirks R.P."/>
            <person name="Guessner J."/>
            <person name="Wuertz S."/>
            <person name="Du K."/>
            <person name="Schartl M."/>
        </authorList>
    </citation>
    <scope>NUCLEOTIDE SEQUENCE</scope>
    <source>
        <strain evidence="10">STURGEONOMICS-FGT-2020</strain>
        <tissue evidence="10">Whole blood</tissue>
    </source>
</reference>
<feature type="compositionally biased region" description="Basic and acidic residues" evidence="7">
    <location>
        <begin position="99"/>
        <end position="117"/>
    </location>
</feature>
<organism evidence="10 11">
    <name type="scientific">Acipenser oxyrinchus oxyrinchus</name>
    <dbReference type="NCBI Taxonomy" id="40147"/>
    <lineage>
        <taxon>Eukaryota</taxon>
        <taxon>Metazoa</taxon>
        <taxon>Chordata</taxon>
        <taxon>Craniata</taxon>
        <taxon>Vertebrata</taxon>
        <taxon>Euteleostomi</taxon>
        <taxon>Actinopterygii</taxon>
        <taxon>Chondrostei</taxon>
        <taxon>Acipenseriformes</taxon>
        <taxon>Acipenseridae</taxon>
        <taxon>Acipenser</taxon>
    </lineage>
</organism>
<dbReference type="GO" id="GO:0016020">
    <property type="term" value="C:membrane"/>
    <property type="evidence" value="ECO:0007669"/>
    <property type="project" value="InterPro"/>
</dbReference>
<evidence type="ECO:0000256" key="4">
    <source>
        <dbReference type="ARBA" id="ARBA00022525"/>
    </source>
</evidence>
<dbReference type="AlphaFoldDB" id="A0AAD8CNA7"/>
<keyword evidence="5" id="KW-1015">Disulfide bond</keyword>
<dbReference type="GO" id="GO:0005164">
    <property type="term" value="F:tumor necrosis factor receptor binding"/>
    <property type="evidence" value="ECO:0007669"/>
    <property type="project" value="InterPro"/>
</dbReference>
<comment type="similarity">
    <text evidence="2">Belongs to the tumor necrosis factor family.</text>
</comment>
<feature type="transmembrane region" description="Helical" evidence="8">
    <location>
        <begin position="21"/>
        <end position="41"/>
    </location>
</feature>
<dbReference type="PANTHER" id="PTHR15151:SF12">
    <property type="entry name" value="TUMOR NECROSIS FACTOR LIGAND SUPERFAMILY MEMBER 13"/>
    <property type="match status" value="1"/>
</dbReference>
<evidence type="ECO:0000259" key="9">
    <source>
        <dbReference type="PROSITE" id="PS50049"/>
    </source>
</evidence>
<gene>
    <name evidence="10" type="primary">TNFSF13</name>
    <name evidence="10" type="ORF">AOXY_G29599</name>
</gene>
<accession>A0AAD8CNA7</accession>
<dbReference type="GO" id="GO:0006955">
    <property type="term" value="P:immune response"/>
    <property type="evidence" value="ECO:0007669"/>
    <property type="project" value="InterPro"/>
</dbReference>
<keyword evidence="6" id="KW-0325">Glycoprotein</keyword>
<evidence type="ECO:0000256" key="3">
    <source>
        <dbReference type="ARBA" id="ARBA00022514"/>
    </source>
</evidence>
<dbReference type="InterPro" id="IPR006052">
    <property type="entry name" value="TNF_dom"/>
</dbReference>
<dbReference type="PROSITE" id="PS50049">
    <property type="entry name" value="THD_2"/>
    <property type="match status" value="1"/>
</dbReference>
<dbReference type="Gene3D" id="2.60.120.40">
    <property type="match status" value="1"/>
</dbReference>
<keyword evidence="11" id="KW-1185">Reference proteome</keyword>
<name>A0AAD8CNA7_ACIOX</name>
<dbReference type="EMBL" id="JAGXEW010000040">
    <property type="protein sequence ID" value="KAK1153531.1"/>
    <property type="molecule type" value="Genomic_DNA"/>
</dbReference>
<dbReference type="SUPFAM" id="SSF49842">
    <property type="entry name" value="TNF-like"/>
    <property type="match status" value="1"/>
</dbReference>
<dbReference type="Pfam" id="PF00229">
    <property type="entry name" value="TNF"/>
    <property type="match status" value="1"/>
</dbReference>
<dbReference type="GO" id="GO:0030890">
    <property type="term" value="P:positive regulation of B cell proliferation"/>
    <property type="evidence" value="ECO:0007669"/>
    <property type="project" value="TreeGrafter"/>
</dbReference>
<dbReference type="InterPro" id="IPR008983">
    <property type="entry name" value="Tumour_necrosis_fac-like_dom"/>
</dbReference>
<dbReference type="InterPro" id="IPR051748">
    <property type="entry name" value="TNF_Ligand_Superfamily"/>
</dbReference>
<evidence type="ECO:0000313" key="11">
    <source>
        <dbReference type="Proteomes" id="UP001230051"/>
    </source>
</evidence>
<keyword evidence="8" id="KW-0472">Membrane</keyword>
<comment type="subcellular location">
    <subcellularLocation>
        <location evidence="1">Secreted</location>
    </subcellularLocation>
</comment>